<dbReference type="EMBL" id="JAGSPA010000002">
    <property type="protein sequence ID" value="MBV7256594.1"/>
    <property type="molecule type" value="Genomic_DNA"/>
</dbReference>
<dbReference type="Pfam" id="PF00881">
    <property type="entry name" value="Nitroreductase"/>
    <property type="match status" value="1"/>
</dbReference>
<comment type="caution">
    <text evidence="2">The sequence shown here is derived from an EMBL/GenBank/DDBJ whole genome shotgun (WGS) entry which is preliminary data.</text>
</comment>
<keyword evidence="3" id="KW-1185">Reference proteome</keyword>
<proteinExistence type="predicted"/>
<dbReference type="NCBIfam" id="NF047509">
    <property type="entry name" value="Rv3131_FMN_oxido"/>
    <property type="match status" value="1"/>
</dbReference>
<accession>A0ABS6SDZ4</accession>
<dbReference type="RefSeq" id="WP_218445261.1">
    <property type="nucleotide sequence ID" value="NZ_JAGSPA010000002.1"/>
</dbReference>
<dbReference type="InterPro" id="IPR029479">
    <property type="entry name" value="Nitroreductase"/>
</dbReference>
<evidence type="ECO:0000259" key="1">
    <source>
        <dbReference type="Pfam" id="PF00881"/>
    </source>
</evidence>
<dbReference type="InterPro" id="IPR006311">
    <property type="entry name" value="TAT_signal"/>
</dbReference>
<evidence type="ECO:0000313" key="2">
    <source>
        <dbReference type="EMBL" id="MBV7256594.1"/>
    </source>
</evidence>
<evidence type="ECO:0000313" key="3">
    <source>
        <dbReference type="Proteomes" id="UP000722336"/>
    </source>
</evidence>
<dbReference type="PROSITE" id="PS51318">
    <property type="entry name" value="TAT"/>
    <property type="match status" value="1"/>
</dbReference>
<gene>
    <name evidence="2" type="ORF">KCG44_07320</name>
</gene>
<sequence>MRVTPISPSAISRRAFGKGVLAASSAGLLAGCGAAGAMGGYEQLAAALRVPLSGEATMPELIRYATLAANAHNAQPWLFVPGEGGTLAIMPDPSRRTPIVDPDDHHLYVSLGCALENLLIAAEATGQAALPHPLAAANPGVGVAFGSTGKPPGPLFWAITRRQCTRSTYSGTPVAKADLDKLLSAAAMDDIDIRLITDAGRMARVAEYVVEGNERQLDNPAFIAELKDWIRFDTKSALRTRDGLFNAVSGQPAIPAWLAKGLFPLVFRKDSENSRYREQIASSAGIAVFTAAGEDPDHWIRVGRSYQRFALMATAMNIRHAHVNQPVEVEDLRPDFAQWLGVGDARPSLVIRFGYAPALPMSLRRSVAAVTRPTRTSPSQASPA</sequence>
<feature type="domain" description="Nitroreductase" evidence="1">
    <location>
        <begin position="159"/>
        <end position="355"/>
    </location>
</feature>
<protein>
    <submittedName>
        <fullName evidence="2">Nitroreductase family protein</fullName>
    </submittedName>
</protein>
<organism evidence="2 3">
    <name type="scientific">Pacificimonas pallii</name>
    <dbReference type="NCBI Taxonomy" id="2827236"/>
    <lineage>
        <taxon>Bacteria</taxon>
        <taxon>Pseudomonadati</taxon>
        <taxon>Pseudomonadota</taxon>
        <taxon>Alphaproteobacteria</taxon>
        <taxon>Sphingomonadales</taxon>
        <taxon>Sphingosinicellaceae</taxon>
        <taxon>Pacificimonas</taxon>
    </lineage>
</organism>
<reference evidence="2 3" key="1">
    <citation type="submission" date="2021-04" db="EMBL/GenBank/DDBJ databases">
        <authorList>
            <person name="Pira H."/>
            <person name="Risdian C."/>
            <person name="Wink J."/>
        </authorList>
    </citation>
    <scope>NUCLEOTIDE SEQUENCE [LARGE SCALE GENOMIC DNA]</scope>
    <source>
        <strain evidence="2 3">WHA3</strain>
    </source>
</reference>
<dbReference type="Proteomes" id="UP000722336">
    <property type="component" value="Unassembled WGS sequence"/>
</dbReference>
<name>A0ABS6SDZ4_9SPHN</name>
<dbReference type="PROSITE" id="PS51257">
    <property type="entry name" value="PROKAR_LIPOPROTEIN"/>
    <property type="match status" value="1"/>
</dbReference>